<comment type="similarity">
    <text evidence="8">Belongs to the RNR ribonuclease family. RNase R subfamily.</text>
</comment>
<evidence type="ECO:0000256" key="3">
    <source>
        <dbReference type="ARBA" id="ARBA00022490"/>
    </source>
</evidence>
<gene>
    <name evidence="8 11" type="primary">rnr</name>
    <name evidence="11" type="ORF">OLW01_01860</name>
</gene>
<dbReference type="InterPro" id="IPR022966">
    <property type="entry name" value="RNase_II/R_CS"/>
</dbReference>
<dbReference type="InterPro" id="IPR001900">
    <property type="entry name" value="RNase_II/R"/>
</dbReference>
<dbReference type="GO" id="GO:0008859">
    <property type="term" value="F:exoribonuclease II activity"/>
    <property type="evidence" value="ECO:0007669"/>
    <property type="project" value="UniProtKB-EC"/>
</dbReference>
<keyword evidence="4 8" id="KW-0540">Nuclease</keyword>
<feature type="region of interest" description="Disordered" evidence="9">
    <location>
        <begin position="724"/>
        <end position="815"/>
    </location>
</feature>
<evidence type="ECO:0000256" key="7">
    <source>
        <dbReference type="ARBA" id="ARBA00022884"/>
    </source>
</evidence>
<proteinExistence type="inferred from homology"/>
<dbReference type="PANTHER" id="PTHR23355">
    <property type="entry name" value="RIBONUCLEASE"/>
    <property type="match status" value="1"/>
</dbReference>
<comment type="catalytic activity">
    <reaction evidence="1 8">
        <text>Exonucleolytic cleavage in the 3'- to 5'-direction to yield nucleoside 5'-phosphates.</text>
        <dbReference type="EC" id="3.1.13.1"/>
    </reaction>
</comment>
<dbReference type="SMART" id="SM00357">
    <property type="entry name" value="CSP"/>
    <property type="match status" value="1"/>
</dbReference>
<dbReference type="SMART" id="SM00316">
    <property type="entry name" value="S1"/>
    <property type="match status" value="1"/>
</dbReference>
<dbReference type="PROSITE" id="PS50126">
    <property type="entry name" value="S1"/>
    <property type="match status" value="1"/>
</dbReference>
<feature type="compositionally biased region" description="Polar residues" evidence="9">
    <location>
        <begin position="792"/>
        <end position="809"/>
    </location>
</feature>
<comment type="function">
    <text evidence="8">3'-5' exoribonuclease that releases 5'-nucleoside monophosphates and is involved in maturation of structured RNAs.</text>
</comment>
<dbReference type="InterPro" id="IPR040476">
    <property type="entry name" value="CSD2"/>
</dbReference>
<keyword evidence="3 8" id="KW-0963">Cytoplasm</keyword>
<dbReference type="Gene3D" id="2.40.50.140">
    <property type="entry name" value="Nucleic acid-binding proteins"/>
    <property type="match status" value="2"/>
</dbReference>
<dbReference type="NCBIfam" id="NF008648">
    <property type="entry name" value="PRK11642.1"/>
    <property type="match status" value="1"/>
</dbReference>
<evidence type="ECO:0000256" key="9">
    <source>
        <dbReference type="SAM" id="MobiDB-lite"/>
    </source>
</evidence>
<dbReference type="InterPro" id="IPR003029">
    <property type="entry name" value="S1_domain"/>
</dbReference>
<evidence type="ECO:0000256" key="5">
    <source>
        <dbReference type="ARBA" id="ARBA00022801"/>
    </source>
</evidence>
<dbReference type="Pfam" id="PF00773">
    <property type="entry name" value="RNB"/>
    <property type="match status" value="1"/>
</dbReference>
<dbReference type="PANTHER" id="PTHR23355:SF9">
    <property type="entry name" value="DIS3-LIKE EXONUCLEASE 2"/>
    <property type="match status" value="1"/>
</dbReference>
<dbReference type="SUPFAM" id="SSF50249">
    <property type="entry name" value="Nucleic acid-binding proteins"/>
    <property type="match status" value="4"/>
</dbReference>
<evidence type="ECO:0000256" key="6">
    <source>
        <dbReference type="ARBA" id="ARBA00022839"/>
    </source>
</evidence>
<dbReference type="PROSITE" id="PS01175">
    <property type="entry name" value="RIBONUCLEASE_II"/>
    <property type="match status" value="1"/>
</dbReference>
<dbReference type="Pfam" id="PF00575">
    <property type="entry name" value="S1"/>
    <property type="match status" value="1"/>
</dbReference>
<dbReference type="Proteomes" id="UP001163726">
    <property type="component" value="Chromosome"/>
</dbReference>
<dbReference type="EMBL" id="CP109965">
    <property type="protein sequence ID" value="WAJ70587.1"/>
    <property type="molecule type" value="Genomic_DNA"/>
</dbReference>
<evidence type="ECO:0000313" key="11">
    <source>
        <dbReference type="EMBL" id="WAJ70587.1"/>
    </source>
</evidence>
<dbReference type="InterPro" id="IPR012340">
    <property type="entry name" value="NA-bd_OB-fold"/>
</dbReference>
<evidence type="ECO:0000256" key="2">
    <source>
        <dbReference type="ARBA" id="ARBA00004496"/>
    </source>
</evidence>
<evidence type="ECO:0000256" key="4">
    <source>
        <dbReference type="ARBA" id="ARBA00022722"/>
    </source>
</evidence>
<dbReference type="HAMAP" id="MF_01895">
    <property type="entry name" value="RNase_R"/>
    <property type="match status" value="1"/>
</dbReference>
<keyword evidence="6 8" id="KW-0269">Exonuclease</keyword>
<evidence type="ECO:0000256" key="8">
    <source>
        <dbReference type="HAMAP-Rule" id="MF_01895"/>
    </source>
</evidence>
<evidence type="ECO:0000259" key="10">
    <source>
        <dbReference type="PROSITE" id="PS50126"/>
    </source>
</evidence>
<comment type="subcellular location">
    <subcellularLocation>
        <location evidence="2 8">Cytoplasm</location>
    </subcellularLocation>
</comment>
<feature type="domain" description="S1 motif" evidence="10">
    <location>
        <begin position="637"/>
        <end position="718"/>
    </location>
</feature>
<organism evidence="11 12">
    <name type="scientific">Catenovulum adriaticum</name>
    <dbReference type="NCBI Taxonomy" id="2984846"/>
    <lineage>
        <taxon>Bacteria</taxon>
        <taxon>Pseudomonadati</taxon>
        <taxon>Pseudomonadota</taxon>
        <taxon>Gammaproteobacteria</taxon>
        <taxon>Alteromonadales</taxon>
        <taxon>Alteromonadaceae</taxon>
        <taxon>Catenovulum</taxon>
    </lineage>
</organism>
<keyword evidence="7 8" id="KW-0694">RNA-binding</keyword>
<dbReference type="EC" id="3.1.13.1" evidence="8"/>
<reference evidence="11" key="1">
    <citation type="submission" date="2022-10" db="EMBL/GenBank/DDBJ databases">
        <title>Catenovulum adriacola sp. nov. isolated in the Harbour of Susak.</title>
        <authorList>
            <person name="Schoch T."/>
            <person name="Reich S.J."/>
            <person name="Stoeferle S."/>
            <person name="Flaiz M."/>
            <person name="Kazda M."/>
            <person name="Riedel C.U."/>
            <person name="Duerre P."/>
        </authorList>
    </citation>
    <scope>NUCLEOTIDE SEQUENCE</scope>
    <source>
        <strain evidence="11">TS8</strain>
    </source>
</reference>
<dbReference type="Pfam" id="PF08206">
    <property type="entry name" value="OB_RNB"/>
    <property type="match status" value="1"/>
</dbReference>
<protein>
    <recommendedName>
        <fullName evidence="8">Ribonuclease R</fullName>
        <shortName evidence="8">RNase R</shortName>
        <ecNumber evidence="8">3.1.13.1</ecNumber>
    </recommendedName>
</protein>
<name>A0ABY7APD2_9ALTE</name>
<dbReference type="RefSeq" id="WP_268074937.1">
    <property type="nucleotide sequence ID" value="NZ_CP109965.1"/>
</dbReference>
<evidence type="ECO:0000256" key="1">
    <source>
        <dbReference type="ARBA" id="ARBA00001849"/>
    </source>
</evidence>
<keyword evidence="12" id="KW-1185">Reference proteome</keyword>
<dbReference type="InterPro" id="IPR004476">
    <property type="entry name" value="RNase_II/RNase_R"/>
</dbReference>
<dbReference type="InterPro" id="IPR011805">
    <property type="entry name" value="RNase_R"/>
</dbReference>
<sequence length="815" mass="92124">MKLTNQTNTLKYHPLLAEKLVALVEKQDQAMSYLALCEQLNIHGLEAEKELQACLTAVEQEGRVVRDKQNNYATPEVLGLHVGKVIGHKDGFGFLQLAKGVKDLFIPHHQLETLLHGDLILAKQSGTDHRGRKECRLVRVLQSRTEPLVGRLFVEHGIAYVMADDSRITQEIIIPNEHKNGARNGQMVVAELMTRPSKRVNATAKIVEVLGEHMAPGMEIEVALRNYDIPHQWPKKLDKELKAFSEQVPEKAKLDRVDLRDLPLVTIDGEDARDFDDAVYCETKRSGGWRLWVAIADVSYYVRPGTTLDDEAQQRGTSVYFPEQVVPMLPEKLSNGLCSLNPQVDRLCMVCEMTVSARGKLSGYKFYQAVINSHARLTYNKVSAILKGDEALRERYQHLVPHLEDLNQMYASLKQARMERGAIEFETLEPKFVFNAQRKIESVEIVTRNDAHKIIEECMILANVAAAQFIDKHQAQALYRVHDKPDSEKLSQFIQFLAELGISLTLDGDIEPTDFKSVVDKIEGRPDQELIQTMLLRSMKQANYTPENIGHFGLALKNYAHFTSPIRRYPDLILHRAIKAILLKQNNIPQGSGEHTYNPTEMEDLGDHTSMAERRAETATRDVANWLKCEFMQDHVGDEFEGVISAVTSFGFFVRINDLFVEGLVHVSTLQSDFYIYDAIKHRLIGEHKRKVYKIGDEVEIKVMSVNLEDKKIDFVLNDLESQSAKPSRPAKYGKRKAKSSKAKKSKSADHNTSFEPAKKKPSGSKTQQFMAKDNAGKPATDKPKRGKKPKASSTSRKANANKKSTPKANKTKRR</sequence>
<dbReference type="CDD" id="cd04471">
    <property type="entry name" value="S1_RNase_R"/>
    <property type="match status" value="1"/>
</dbReference>
<dbReference type="Pfam" id="PF17876">
    <property type="entry name" value="CSD2"/>
    <property type="match status" value="1"/>
</dbReference>
<dbReference type="InterPro" id="IPR011129">
    <property type="entry name" value="CSD"/>
</dbReference>
<feature type="compositionally biased region" description="Basic residues" evidence="9">
    <location>
        <begin position="732"/>
        <end position="746"/>
    </location>
</feature>
<evidence type="ECO:0000313" key="12">
    <source>
        <dbReference type="Proteomes" id="UP001163726"/>
    </source>
</evidence>
<dbReference type="InterPro" id="IPR050180">
    <property type="entry name" value="RNR_Ribonuclease"/>
</dbReference>
<dbReference type="InterPro" id="IPR013223">
    <property type="entry name" value="RNase_B_OB_dom"/>
</dbReference>
<dbReference type="SMART" id="SM00955">
    <property type="entry name" value="RNB"/>
    <property type="match status" value="1"/>
</dbReference>
<dbReference type="NCBIfam" id="TIGR02063">
    <property type="entry name" value="RNase_R"/>
    <property type="match status" value="1"/>
</dbReference>
<dbReference type="NCBIfam" id="TIGR00358">
    <property type="entry name" value="3_prime_RNase"/>
    <property type="match status" value="1"/>
</dbReference>
<accession>A0ABY7APD2</accession>
<keyword evidence="5 8" id="KW-0378">Hydrolase</keyword>